<evidence type="ECO:0000259" key="8">
    <source>
        <dbReference type="Pfam" id="PF21981"/>
    </source>
</evidence>
<proteinExistence type="inferred from homology"/>
<feature type="region of interest" description="Disordered" evidence="5">
    <location>
        <begin position="60"/>
        <end position="110"/>
    </location>
</feature>
<dbReference type="Pfam" id="PF21981">
    <property type="entry name" value="RecX_HTH3"/>
    <property type="match status" value="1"/>
</dbReference>
<evidence type="ECO:0000256" key="1">
    <source>
        <dbReference type="ARBA" id="ARBA00004496"/>
    </source>
</evidence>
<reference evidence="10 11" key="1">
    <citation type="journal article" date="2018" name="Sci. Rep.">
        <title>Raphidocelis subcapitata (=Pseudokirchneriella subcapitata) provides an insight into genome evolution and environmental adaptations in the Sphaeropleales.</title>
        <authorList>
            <person name="Suzuki S."/>
            <person name="Yamaguchi H."/>
            <person name="Nakajima N."/>
            <person name="Kawachi M."/>
        </authorList>
    </citation>
    <scope>NUCLEOTIDE SEQUENCE [LARGE SCALE GENOMIC DNA]</scope>
    <source>
        <strain evidence="10 11">NIES-35</strain>
    </source>
</reference>
<sequence>MLRARAAAAAALQQLRCRGGPSAVMRFSPLARRWAPLEAPCPRQRALPARYSAAAAAAAGRGRGGSGSRGADEAGDAAGARKAAAPHDGVDCGSASSSGSGSSGSNAAQQARLEEARALLRAAASSAAAEAARAAAAGESDYRKALARAMRLINYRERSARELLQRLGEDGYDPGVAARAVARMQELGLQDDERYAQMFARGRWRASVRAPSQIAWELKSKGVSEQHARAALEAVFGPGGRVQPDADGGSGDEGGEGEERQGQSAWAQLLEQARRRADMSRGEDIMKRRAKLARWLQYRGHNWDTVKRVMREASDRRSGAGAAGAARPRQQRRWTVEQLQTDAVRAALLAHAGFIEPLKHKAGQHLGRWAGRAHRQLRELEGPARSTYAQWRSAVIGALAATPFEVSPKLVDAGSLMVGAGALGLACGFVLHLILG</sequence>
<dbReference type="PANTHER" id="PTHR33602">
    <property type="entry name" value="REGULATORY PROTEIN RECX FAMILY PROTEIN"/>
    <property type="match status" value="1"/>
</dbReference>
<accession>A0A2V0NN77</accession>
<keyword evidence="11" id="KW-1185">Reference proteome</keyword>
<comment type="subcellular location">
    <subcellularLocation>
        <location evidence="1">Cytoplasm</location>
    </subcellularLocation>
</comment>
<feature type="compositionally biased region" description="Low complexity" evidence="5">
    <location>
        <begin position="93"/>
        <end position="110"/>
    </location>
</feature>
<evidence type="ECO:0000256" key="2">
    <source>
        <dbReference type="ARBA" id="ARBA00009695"/>
    </source>
</evidence>
<dbReference type="GO" id="GO:0005737">
    <property type="term" value="C:cytoplasm"/>
    <property type="evidence" value="ECO:0007669"/>
    <property type="project" value="UniProtKB-SubCell"/>
</dbReference>
<dbReference type="Proteomes" id="UP000247498">
    <property type="component" value="Unassembled WGS sequence"/>
</dbReference>
<organism evidence="10 11">
    <name type="scientific">Raphidocelis subcapitata</name>
    <dbReference type="NCBI Taxonomy" id="307507"/>
    <lineage>
        <taxon>Eukaryota</taxon>
        <taxon>Viridiplantae</taxon>
        <taxon>Chlorophyta</taxon>
        <taxon>core chlorophytes</taxon>
        <taxon>Chlorophyceae</taxon>
        <taxon>CS clade</taxon>
        <taxon>Sphaeropleales</taxon>
        <taxon>Selenastraceae</taxon>
        <taxon>Raphidocelis</taxon>
    </lineage>
</organism>
<evidence type="ECO:0000256" key="4">
    <source>
        <dbReference type="ARBA" id="ARBA00022490"/>
    </source>
</evidence>
<evidence type="ECO:0000259" key="9">
    <source>
        <dbReference type="Pfam" id="PF21982"/>
    </source>
</evidence>
<comment type="similarity">
    <text evidence="2">Belongs to the RecX family.</text>
</comment>
<keyword evidence="6" id="KW-0812">Transmembrane</keyword>
<dbReference type="Gene3D" id="1.10.10.10">
    <property type="entry name" value="Winged helix-like DNA-binding domain superfamily/Winged helix DNA-binding domain"/>
    <property type="match status" value="3"/>
</dbReference>
<keyword evidence="4" id="KW-0963">Cytoplasm</keyword>
<dbReference type="Pfam" id="PF21982">
    <property type="entry name" value="RecX_HTH1"/>
    <property type="match status" value="1"/>
</dbReference>
<feature type="domain" description="RecX third three-helical" evidence="8">
    <location>
        <begin position="266"/>
        <end position="310"/>
    </location>
</feature>
<keyword evidence="6" id="KW-1133">Transmembrane helix</keyword>
<evidence type="ECO:0000256" key="3">
    <source>
        <dbReference type="ARBA" id="ARBA00018111"/>
    </source>
</evidence>
<dbReference type="InterPro" id="IPR036388">
    <property type="entry name" value="WH-like_DNA-bd_sf"/>
</dbReference>
<dbReference type="OrthoDB" id="543346at2759"/>
<evidence type="ECO:0000259" key="7">
    <source>
        <dbReference type="Pfam" id="PF02631"/>
    </source>
</evidence>
<dbReference type="Pfam" id="PF02631">
    <property type="entry name" value="RecX_HTH2"/>
    <property type="match status" value="1"/>
</dbReference>
<dbReference type="InterPro" id="IPR053924">
    <property type="entry name" value="RecX_HTH_2nd"/>
</dbReference>
<dbReference type="AlphaFoldDB" id="A0A2V0NN77"/>
<feature type="domain" description="RecX first three-helical" evidence="9">
    <location>
        <begin position="145"/>
        <end position="184"/>
    </location>
</feature>
<dbReference type="PANTHER" id="PTHR33602:SF1">
    <property type="entry name" value="REGULATORY PROTEIN RECX FAMILY PROTEIN"/>
    <property type="match status" value="1"/>
</dbReference>
<gene>
    <name evidence="10" type="ORF">Rsub_01493</name>
</gene>
<feature type="transmembrane region" description="Helical" evidence="6">
    <location>
        <begin position="413"/>
        <end position="435"/>
    </location>
</feature>
<dbReference type="GO" id="GO:0006282">
    <property type="term" value="P:regulation of DNA repair"/>
    <property type="evidence" value="ECO:0007669"/>
    <property type="project" value="InterPro"/>
</dbReference>
<feature type="domain" description="RecX second three-helical" evidence="7">
    <location>
        <begin position="191"/>
        <end position="232"/>
    </location>
</feature>
<dbReference type="InParanoid" id="A0A2V0NN77"/>
<dbReference type="STRING" id="307507.A0A2V0NN77"/>
<evidence type="ECO:0000313" key="10">
    <source>
        <dbReference type="EMBL" id="GBF88994.1"/>
    </source>
</evidence>
<dbReference type="InterPro" id="IPR003783">
    <property type="entry name" value="Regulatory_RecX"/>
</dbReference>
<evidence type="ECO:0000313" key="11">
    <source>
        <dbReference type="Proteomes" id="UP000247498"/>
    </source>
</evidence>
<name>A0A2V0NN77_9CHLO</name>
<protein>
    <recommendedName>
        <fullName evidence="3">Regulatory protein RecX</fullName>
    </recommendedName>
</protein>
<dbReference type="EMBL" id="BDRX01000007">
    <property type="protein sequence ID" value="GBF88994.1"/>
    <property type="molecule type" value="Genomic_DNA"/>
</dbReference>
<dbReference type="InterPro" id="IPR053926">
    <property type="entry name" value="RecX_HTH_1st"/>
</dbReference>
<comment type="caution">
    <text evidence="10">The sequence shown here is derived from an EMBL/GenBank/DDBJ whole genome shotgun (WGS) entry which is preliminary data.</text>
</comment>
<evidence type="ECO:0000256" key="5">
    <source>
        <dbReference type="SAM" id="MobiDB-lite"/>
    </source>
</evidence>
<dbReference type="InterPro" id="IPR053925">
    <property type="entry name" value="RecX_HTH_3rd"/>
</dbReference>
<evidence type="ECO:0000256" key="6">
    <source>
        <dbReference type="SAM" id="Phobius"/>
    </source>
</evidence>
<feature type="region of interest" description="Disordered" evidence="5">
    <location>
        <begin position="234"/>
        <end position="265"/>
    </location>
</feature>
<keyword evidence="6" id="KW-0472">Membrane</keyword>
<dbReference type="HAMAP" id="MF_01114">
    <property type="entry name" value="RecX"/>
    <property type="match status" value="1"/>
</dbReference>